<dbReference type="OrthoDB" id="7062382at2"/>
<dbReference type="PROSITE" id="PS51648">
    <property type="entry name" value="YCGL"/>
    <property type="match status" value="1"/>
</dbReference>
<dbReference type="RefSeq" id="WP_081754137.1">
    <property type="nucleotide sequence ID" value="NZ_ARZY01000001.1"/>
</dbReference>
<evidence type="ECO:0000313" key="3">
    <source>
        <dbReference type="EMBL" id="EWH12139.1"/>
    </source>
</evidence>
<accession>W7QGS5</accession>
<dbReference type="eggNOG" id="COG3100">
    <property type="taxonomic scope" value="Bacteria"/>
</dbReference>
<evidence type="ECO:0000259" key="2">
    <source>
        <dbReference type="PROSITE" id="PS51648"/>
    </source>
</evidence>
<dbReference type="InterPro" id="IPR027354">
    <property type="entry name" value="YcgL_dom"/>
</dbReference>
<evidence type="ECO:0000313" key="4">
    <source>
        <dbReference type="Proteomes" id="UP000019276"/>
    </source>
</evidence>
<dbReference type="HAMAP" id="MF_01866">
    <property type="entry name" value="UPF0745"/>
    <property type="match status" value="1"/>
</dbReference>
<dbReference type="PATRIC" id="fig|1328313.3.peg.89"/>
<feature type="domain" description="YcgL" evidence="2">
    <location>
        <begin position="1"/>
        <end position="85"/>
    </location>
</feature>
<dbReference type="AlphaFoldDB" id="W7QGS5"/>
<sequence>MLCYIYRSSKKEDTYLYLAKKDDFAQVPEPLMQSFGQAHFVIILDLSKKKRLALADIDKVKQELSDKGFYLQLPPPKENLLDELKAYVKKDLNNEKNSD</sequence>
<proteinExistence type="inferred from homology"/>
<gene>
    <name evidence="3" type="ORF">DS2_00410</name>
</gene>
<dbReference type="Pfam" id="PF05166">
    <property type="entry name" value="YcgL"/>
    <property type="match status" value="1"/>
</dbReference>
<dbReference type="PANTHER" id="PTHR38109:SF1">
    <property type="entry name" value="PROTEIN YCGL"/>
    <property type="match status" value="1"/>
</dbReference>
<dbReference type="STRING" id="1328313.DS2_00410"/>
<keyword evidence="4" id="KW-1185">Reference proteome</keyword>
<name>W7QGS5_9ALTE</name>
<dbReference type="Gene3D" id="3.10.510.20">
    <property type="entry name" value="YcgL domain"/>
    <property type="match status" value="1"/>
</dbReference>
<comment type="caution">
    <text evidence="3">The sequence shown here is derived from an EMBL/GenBank/DDBJ whole genome shotgun (WGS) entry which is preliminary data.</text>
</comment>
<evidence type="ECO:0000256" key="1">
    <source>
        <dbReference type="HAMAP-Rule" id="MF_01866"/>
    </source>
</evidence>
<organism evidence="3 4">
    <name type="scientific">Catenovulum agarivorans DS-2</name>
    <dbReference type="NCBI Taxonomy" id="1328313"/>
    <lineage>
        <taxon>Bacteria</taxon>
        <taxon>Pseudomonadati</taxon>
        <taxon>Pseudomonadota</taxon>
        <taxon>Gammaproteobacteria</taxon>
        <taxon>Alteromonadales</taxon>
        <taxon>Alteromonadaceae</taxon>
        <taxon>Catenovulum</taxon>
    </lineage>
</organism>
<dbReference type="SUPFAM" id="SSF160191">
    <property type="entry name" value="YcgL-like"/>
    <property type="match status" value="1"/>
</dbReference>
<dbReference type="EMBL" id="ARZY01000001">
    <property type="protein sequence ID" value="EWH12139.1"/>
    <property type="molecule type" value="Genomic_DNA"/>
</dbReference>
<dbReference type="Proteomes" id="UP000019276">
    <property type="component" value="Unassembled WGS sequence"/>
</dbReference>
<dbReference type="InterPro" id="IPR038068">
    <property type="entry name" value="YcgL-like_sf"/>
</dbReference>
<dbReference type="PANTHER" id="PTHR38109">
    <property type="entry name" value="PROTEIN YCGL"/>
    <property type="match status" value="1"/>
</dbReference>
<reference evidence="3 4" key="1">
    <citation type="journal article" date="2014" name="Genome Announc.">
        <title>Draft Genome Sequence of the Agar-Degrading Bacterium Catenovulum sp. Strain DS-2, Isolated from Intestines of Haliotis diversicolor.</title>
        <authorList>
            <person name="Shan D."/>
            <person name="Li X."/>
            <person name="Gu Z."/>
            <person name="Wei G."/>
            <person name="Gao Z."/>
            <person name="Shao Z."/>
        </authorList>
    </citation>
    <scope>NUCLEOTIDE SEQUENCE [LARGE SCALE GENOMIC DNA]</scope>
    <source>
        <strain evidence="3 4">DS-2</strain>
    </source>
</reference>
<protein>
    <recommendedName>
        <fullName evidence="1">YcgL domain-containing protein DS2_00410</fullName>
    </recommendedName>
</protein>